<proteinExistence type="predicted"/>
<feature type="compositionally biased region" description="Acidic residues" evidence="1">
    <location>
        <begin position="13"/>
        <end position="44"/>
    </location>
</feature>
<dbReference type="Proteomes" id="UP000434172">
    <property type="component" value="Unassembled WGS sequence"/>
</dbReference>
<dbReference type="OrthoDB" id="4847995at2759"/>
<comment type="caution">
    <text evidence="2">The sequence shown here is derived from an EMBL/GenBank/DDBJ whole genome shotgun (WGS) entry which is preliminary data.</text>
</comment>
<keyword evidence="3" id="KW-1185">Reference proteome</keyword>
<evidence type="ECO:0000313" key="3">
    <source>
        <dbReference type="Proteomes" id="UP000434172"/>
    </source>
</evidence>
<evidence type="ECO:0000313" key="2">
    <source>
        <dbReference type="EMBL" id="KAF0315902.1"/>
    </source>
</evidence>
<dbReference type="EMBL" id="WOWK01000180">
    <property type="protein sequence ID" value="KAF0315902.1"/>
    <property type="molecule type" value="Genomic_DNA"/>
</dbReference>
<protein>
    <submittedName>
        <fullName evidence="2">Uncharacterized protein</fullName>
    </submittedName>
</protein>
<accession>A0A8H3W070</accession>
<dbReference type="AlphaFoldDB" id="A0A8H3W070"/>
<organism evidence="2 3">
    <name type="scientific">Colletotrichum asianum</name>
    <dbReference type="NCBI Taxonomy" id="702518"/>
    <lineage>
        <taxon>Eukaryota</taxon>
        <taxon>Fungi</taxon>
        <taxon>Dikarya</taxon>
        <taxon>Ascomycota</taxon>
        <taxon>Pezizomycotina</taxon>
        <taxon>Sordariomycetes</taxon>
        <taxon>Hypocreomycetidae</taxon>
        <taxon>Glomerellales</taxon>
        <taxon>Glomerellaceae</taxon>
        <taxon>Colletotrichum</taxon>
        <taxon>Colletotrichum gloeosporioides species complex</taxon>
    </lineage>
</organism>
<reference evidence="2 3" key="1">
    <citation type="submission" date="2019-12" db="EMBL/GenBank/DDBJ databases">
        <title>A genome sequence resource for the geographically widespread anthracnose pathogen Colletotrichum asianum.</title>
        <authorList>
            <person name="Meng Y."/>
        </authorList>
    </citation>
    <scope>NUCLEOTIDE SEQUENCE [LARGE SCALE GENOMIC DNA]</scope>
    <source>
        <strain evidence="2 3">ICMP 18580</strain>
    </source>
</reference>
<name>A0A8H3W070_9PEZI</name>
<evidence type="ECO:0000256" key="1">
    <source>
        <dbReference type="SAM" id="MobiDB-lite"/>
    </source>
</evidence>
<sequence length="465" mass="48240">MMGGGELLGRTELEEDDEEDEVTGGELEGEELGEGELDEDVVGTGLVEDEVTGGELEGEELGEVVGAELGGEELDGGTGLLDVAELLTENGLEIGAVITGDAGGEEDALEITLPGEEAGGDELIGTEELPMPEETTLDEDTDAPGVPEVRELDPTGTGLEELVARELLAIDELGVETGRVLESELLLLGTLLGAIPPTIARMNSPTNGTVAAGLETGLDGTFGEGTIVDGTDMAELLDPRLIVGDELLEGTELGKELTPDGVEDAAPELDKELTPDGVTDADPNEEAVVGPDAIGLDWALLPDRLPGVVETLTDAVLAPDVVTEMVLAVVDAGALFANGRLAMLEDDNVTVAGVMATCDAGMTANKGMARRALFRGDERKIPDDTTTVAGALVGTSISEPLGRAVDGASDRTIACSVALRLHNERSSGPFTGDRVDDLKIHDQSFSRLNFEDFLECHGLGAEYGD</sequence>
<feature type="region of interest" description="Disordered" evidence="1">
    <location>
        <begin position="1"/>
        <end position="44"/>
    </location>
</feature>
<gene>
    <name evidence="2" type="ORF">GQ607_016835</name>
</gene>